<accession>W4LD45</accession>
<dbReference type="InterPro" id="IPR029063">
    <property type="entry name" value="SAM-dependent_MTases_sf"/>
</dbReference>
<feature type="domain" description="SAM-dependent MTase RsmB/NOP-type" evidence="15">
    <location>
        <begin position="178"/>
        <end position="457"/>
    </location>
</feature>
<dbReference type="InterPro" id="IPR018314">
    <property type="entry name" value="RsmB/NOL1/NOP2-like_CS"/>
</dbReference>
<dbReference type="GO" id="GO:0005737">
    <property type="term" value="C:cytoplasm"/>
    <property type="evidence" value="ECO:0007669"/>
    <property type="project" value="UniProtKB-SubCell"/>
</dbReference>
<dbReference type="SUPFAM" id="SSF53335">
    <property type="entry name" value="S-adenosyl-L-methionine-dependent methyltransferases"/>
    <property type="match status" value="1"/>
</dbReference>
<dbReference type="Gene3D" id="1.10.940.10">
    <property type="entry name" value="NusB-like"/>
    <property type="match status" value="1"/>
</dbReference>
<dbReference type="EMBL" id="AZHW01000846">
    <property type="protein sequence ID" value="ETW96008.1"/>
    <property type="molecule type" value="Genomic_DNA"/>
</dbReference>
<keyword evidence="9 14" id="KW-0949">S-adenosyl-L-methionine</keyword>
<evidence type="ECO:0000256" key="8">
    <source>
        <dbReference type="ARBA" id="ARBA00022679"/>
    </source>
</evidence>
<comment type="subcellular location">
    <subcellularLocation>
        <location evidence="2">Cytoplasm</location>
    </subcellularLocation>
</comment>
<feature type="binding site" evidence="14">
    <location>
        <position position="340"/>
    </location>
    <ligand>
        <name>S-adenosyl-L-methionine</name>
        <dbReference type="ChEBI" id="CHEBI:59789"/>
    </ligand>
</feature>
<feature type="binding site" evidence="14">
    <location>
        <position position="320"/>
    </location>
    <ligand>
        <name>S-adenosyl-L-methionine</name>
        <dbReference type="ChEBI" id="CHEBI:59789"/>
    </ligand>
</feature>
<comment type="caution">
    <text evidence="16">The sequence shown here is derived from an EMBL/GenBank/DDBJ whole genome shotgun (WGS) entry which is preliminary data.</text>
</comment>
<feature type="binding site" evidence="14">
    <location>
        <begin position="269"/>
        <end position="275"/>
    </location>
    <ligand>
        <name>S-adenosyl-L-methionine</name>
        <dbReference type="ChEBI" id="CHEBI:59789"/>
    </ligand>
</feature>
<proteinExistence type="inferred from homology"/>
<evidence type="ECO:0000256" key="9">
    <source>
        <dbReference type="ARBA" id="ARBA00022691"/>
    </source>
</evidence>
<dbReference type="SUPFAM" id="SSF48013">
    <property type="entry name" value="NusB-like"/>
    <property type="match status" value="1"/>
</dbReference>
<dbReference type="PROSITE" id="PS51686">
    <property type="entry name" value="SAM_MT_RSMB_NOP"/>
    <property type="match status" value="1"/>
</dbReference>
<evidence type="ECO:0000259" key="15">
    <source>
        <dbReference type="PROSITE" id="PS51686"/>
    </source>
</evidence>
<protein>
    <recommendedName>
        <fullName evidence="4">16S rRNA (cytosine(967)-C(5))-methyltransferase</fullName>
        <ecNumber evidence="4">2.1.1.176</ecNumber>
    </recommendedName>
    <alternativeName>
        <fullName evidence="11">16S rRNA m5C967 methyltransferase</fullName>
    </alternativeName>
    <alternativeName>
        <fullName evidence="12">rRNA (cytosine-C(5)-)-methyltransferase RsmB</fullName>
    </alternativeName>
</protein>
<dbReference type="InterPro" id="IPR023267">
    <property type="entry name" value="RCMT"/>
</dbReference>
<name>W4LD45_ENTF1</name>
<reference evidence="16 17" key="1">
    <citation type="journal article" date="2014" name="Nature">
        <title>An environmental bacterial taxon with a large and distinct metabolic repertoire.</title>
        <authorList>
            <person name="Wilson M.C."/>
            <person name="Mori T."/>
            <person name="Ruckert C."/>
            <person name="Uria A.R."/>
            <person name="Helf M.J."/>
            <person name="Takada K."/>
            <person name="Gernert C."/>
            <person name="Steffens U.A."/>
            <person name="Heycke N."/>
            <person name="Schmitt S."/>
            <person name="Rinke C."/>
            <person name="Helfrich E.J."/>
            <person name="Brachmann A.O."/>
            <person name="Gurgui C."/>
            <person name="Wakimoto T."/>
            <person name="Kracht M."/>
            <person name="Crusemann M."/>
            <person name="Hentschel U."/>
            <person name="Abe I."/>
            <person name="Matsunaga S."/>
            <person name="Kalinowski J."/>
            <person name="Takeyama H."/>
            <person name="Piel J."/>
        </authorList>
    </citation>
    <scope>NUCLEOTIDE SEQUENCE [LARGE SCALE GENOMIC DNA]</scope>
    <source>
        <strain evidence="17">TSY1</strain>
    </source>
</reference>
<dbReference type="InterPro" id="IPR001678">
    <property type="entry name" value="MeTrfase_RsmB-F_NOP2_dom"/>
</dbReference>
<evidence type="ECO:0000256" key="11">
    <source>
        <dbReference type="ARBA" id="ARBA00030399"/>
    </source>
</evidence>
<keyword evidence="10 14" id="KW-0694">RNA-binding</keyword>
<evidence type="ECO:0000256" key="13">
    <source>
        <dbReference type="ARBA" id="ARBA00047283"/>
    </source>
</evidence>
<dbReference type="HOGENOM" id="CLU_005316_0_1_7"/>
<dbReference type="PATRIC" id="fig|1429438.4.peg.5398"/>
<keyword evidence="8 14" id="KW-0808">Transferase</keyword>
<evidence type="ECO:0000256" key="2">
    <source>
        <dbReference type="ARBA" id="ARBA00004496"/>
    </source>
</evidence>
<dbReference type="GO" id="GO:0003723">
    <property type="term" value="F:RNA binding"/>
    <property type="evidence" value="ECO:0007669"/>
    <property type="project" value="UniProtKB-UniRule"/>
</dbReference>
<dbReference type="NCBIfam" id="NF011494">
    <property type="entry name" value="PRK14902.1"/>
    <property type="match status" value="1"/>
</dbReference>
<feature type="binding site" evidence="14">
    <location>
        <position position="293"/>
    </location>
    <ligand>
        <name>S-adenosyl-L-methionine</name>
        <dbReference type="ChEBI" id="CHEBI:59789"/>
    </ligand>
</feature>
<dbReference type="InterPro" id="IPR006027">
    <property type="entry name" value="NusB_RsmB_TIM44"/>
</dbReference>
<sequence>MAKKATVAAPSRQTALQVLYAIDAQQAYTDVALRQALGQSRLERRDRTLITECVYGVVRWQGRIDWLLQHVCHRPLDALTPWIRNILRLGVYQCLWLEGTPARAAVHEAVTLARRYGHNGTARLVNGVLRALLREHETYRPPDAEREPAAHLAVVGSHPQWLLERWLKRYGWARTQAICEANNQPAGMTLRAHSLRTSRQALAQRLRAEGVAEVETSELEPQALNVQGTSRLDQLPSYREGLFQVQDRGAMLVAPLCEVQPGQRVLDACAAPGGKTTHLADLMQDTGCIVALDAQPGRLQLLRQNVERLQLTSIRPAAADASEPLPLSGEHGRFDRILVDAPCSGLGVLRRHPDIKWRKTEADIQRLQAVQVRLLHQLLPNLATDGFLVYSVCSNESEETHEVVQHVLHQHPELELHAIESVYPQTLPVPSATPGTLDLTPEQLGTEGVFVARFRYRH</sequence>
<dbReference type="GO" id="GO:0006355">
    <property type="term" value="P:regulation of DNA-templated transcription"/>
    <property type="evidence" value="ECO:0007669"/>
    <property type="project" value="InterPro"/>
</dbReference>
<evidence type="ECO:0000313" key="16">
    <source>
        <dbReference type="EMBL" id="ETW96008.1"/>
    </source>
</evidence>
<organism evidence="16 17">
    <name type="scientific">Entotheonella factor</name>
    <dbReference type="NCBI Taxonomy" id="1429438"/>
    <lineage>
        <taxon>Bacteria</taxon>
        <taxon>Pseudomonadati</taxon>
        <taxon>Nitrospinota/Tectimicrobiota group</taxon>
        <taxon>Candidatus Tectimicrobiota</taxon>
        <taxon>Candidatus Entotheonellia</taxon>
        <taxon>Candidatus Entotheonellales</taxon>
        <taxon>Candidatus Entotheonellaceae</taxon>
        <taxon>Candidatus Entotheonella</taxon>
    </lineage>
</organism>
<evidence type="ECO:0000256" key="10">
    <source>
        <dbReference type="ARBA" id="ARBA00022884"/>
    </source>
</evidence>
<dbReference type="InterPro" id="IPR054728">
    <property type="entry name" value="RsmB-like_ferredoxin"/>
</dbReference>
<dbReference type="GO" id="GO:0008649">
    <property type="term" value="F:rRNA methyltransferase activity"/>
    <property type="evidence" value="ECO:0007669"/>
    <property type="project" value="InterPro"/>
</dbReference>
<keyword evidence="7 14" id="KW-0489">Methyltransferase</keyword>
<keyword evidence="17" id="KW-1185">Reference proteome</keyword>
<keyword evidence="5" id="KW-0963">Cytoplasm</keyword>
<evidence type="ECO:0000313" key="17">
    <source>
        <dbReference type="Proteomes" id="UP000019141"/>
    </source>
</evidence>
<comment type="similarity">
    <text evidence="3 14">Belongs to the class I-like SAM-binding methyltransferase superfamily. RsmB/NOP family.</text>
</comment>
<dbReference type="PANTHER" id="PTHR22807">
    <property type="entry name" value="NOP2 YEAST -RELATED NOL1/NOP2/FMU SUN DOMAIN-CONTAINING"/>
    <property type="match status" value="1"/>
</dbReference>
<evidence type="ECO:0000256" key="3">
    <source>
        <dbReference type="ARBA" id="ARBA00007494"/>
    </source>
</evidence>
<comment type="function">
    <text evidence="1">Specifically methylates the cytosine at position 967 (m5C967) of 16S rRNA.</text>
</comment>
<dbReference type="Gene3D" id="3.40.50.150">
    <property type="entry name" value="Vaccinia Virus protein VP39"/>
    <property type="match status" value="1"/>
</dbReference>
<dbReference type="CDD" id="cd02440">
    <property type="entry name" value="AdoMet_MTases"/>
    <property type="match status" value="1"/>
</dbReference>
<evidence type="ECO:0000256" key="12">
    <source>
        <dbReference type="ARBA" id="ARBA00031088"/>
    </source>
</evidence>
<dbReference type="PROSITE" id="PS01153">
    <property type="entry name" value="NOL1_NOP2_SUN"/>
    <property type="match status" value="1"/>
</dbReference>
<dbReference type="Pfam" id="PF01189">
    <property type="entry name" value="Methyltr_RsmB-F"/>
    <property type="match status" value="1"/>
</dbReference>
<dbReference type="InterPro" id="IPR049560">
    <property type="entry name" value="MeTrfase_RsmB-F_NOP2_cat"/>
</dbReference>
<feature type="active site" description="Nucleophile" evidence="14">
    <location>
        <position position="393"/>
    </location>
</feature>
<comment type="catalytic activity">
    <reaction evidence="13">
        <text>cytidine(967) in 16S rRNA + S-adenosyl-L-methionine = 5-methylcytidine(967) in 16S rRNA + S-adenosyl-L-homocysteine + H(+)</text>
        <dbReference type="Rhea" id="RHEA:42748"/>
        <dbReference type="Rhea" id="RHEA-COMP:10219"/>
        <dbReference type="Rhea" id="RHEA-COMP:10220"/>
        <dbReference type="ChEBI" id="CHEBI:15378"/>
        <dbReference type="ChEBI" id="CHEBI:57856"/>
        <dbReference type="ChEBI" id="CHEBI:59789"/>
        <dbReference type="ChEBI" id="CHEBI:74483"/>
        <dbReference type="ChEBI" id="CHEBI:82748"/>
        <dbReference type="EC" id="2.1.1.176"/>
    </reaction>
</comment>
<dbReference type="PANTHER" id="PTHR22807:SF53">
    <property type="entry name" value="RIBOSOMAL RNA SMALL SUBUNIT METHYLTRANSFERASE B-RELATED"/>
    <property type="match status" value="1"/>
</dbReference>
<dbReference type="Gene3D" id="3.30.70.1170">
    <property type="entry name" value="Sun protein, domain 3"/>
    <property type="match status" value="1"/>
</dbReference>
<dbReference type="PRINTS" id="PR02008">
    <property type="entry name" value="RCMTFAMILY"/>
</dbReference>
<dbReference type="AlphaFoldDB" id="W4LD45"/>
<evidence type="ECO:0000256" key="4">
    <source>
        <dbReference type="ARBA" id="ARBA00012140"/>
    </source>
</evidence>
<dbReference type="NCBIfam" id="TIGR00563">
    <property type="entry name" value="rsmB"/>
    <property type="match status" value="1"/>
</dbReference>
<dbReference type="EC" id="2.1.1.176" evidence="4"/>
<evidence type="ECO:0000256" key="1">
    <source>
        <dbReference type="ARBA" id="ARBA00002724"/>
    </source>
</evidence>
<evidence type="ECO:0000256" key="6">
    <source>
        <dbReference type="ARBA" id="ARBA00022552"/>
    </source>
</evidence>
<keyword evidence="6" id="KW-0698">rRNA processing</keyword>
<evidence type="ECO:0000256" key="5">
    <source>
        <dbReference type="ARBA" id="ARBA00022490"/>
    </source>
</evidence>
<evidence type="ECO:0000256" key="14">
    <source>
        <dbReference type="PROSITE-ProRule" id="PRU01023"/>
    </source>
</evidence>
<evidence type="ECO:0000256" key="7">
    <source>
        <dbReference type="ARBA" id="ARBA00022603"/>
    </source>
</evidence>
<dbReference type="Pfam" id="PF01029">
    <property type="entry name" value="NusB"/>
    <property type="match status" value="1"/>
</dbReference>
<dbReference type="Proteomes" id="UP000019141">
    <property type="component" value="Unassembled WGS sequence"/>
</dbReference>
<dbReference type="FunFam" id="3.40.50.150:FF:000022">
    <property type="entry name" value="Ribosomal RNA small subunit methyltransferase B"/>
    <property type="match status" value="1"/>
</dbReference>
<dbReference type="InterPro" id="IPR004573">
    <property type="entry name" value="rRNA_ssu_MeTfrase_B"/>
</dbReference>
<dbReference type="Pfam" id="PF22458">
    <property type="entry name" value="RsmF-B_ferredox"/>
    <property type="match status" value="1"/>
</dbReference>
<dbReference type="InterPro" id="IPR035926">
    <property type="entry name" value="NusB-like_sf"/>
</dbReference>
<gene>
    <name evidence="16" type="ORF">ETSY1_28330</name>
</gene>